<dbReference type="GO" id="GO:0003676">
    <property type="term" value="F:nucleic acid binding"/>
    <property type="evidence" value="ECO:0007669"/>
    <property type="project" value="InterPro"/>
</dbReference>
<dbReference type="Gene3D" id="3.30.420.10">
    <property type="entry name" value="Ribonuclease H-like superfamily/Ribonuclease H"/>
    <property type="match status" value="1"/>
</dbReference>
<dbReference type="InterPro" id="IPR036397">
    <property type="entry name" value="RNaseH_sf"/>
</dbReference>
<dbReference type="EMBL" id="BLAL01000197">
    <property type="protein sequence ID" value="GES90946.1"/>
    <property type="molecule type" value="Genomic_DNA"/>
</dbReference>
<dbReference type="OrthoDB" id="2339289at2759"/>
<reference evidence="2" key="1">
    <citation type="submission" date="2019-10" db="EMBL/GenBank/DDBJ databases">
        <title>Conservation and host-specific expression of non-tandemly repeated heterogenous ribosome RNA gene in arbuscular mycorrhizal fungi.</title>
        <authorList>
            <person name="Maeda T."/>
            <person name="Kobayashi Y."/>
            <person name="Nakagawa T."/>
            <person name="Ezawa T."/>
            <person name="Yamaguchi K."/>
            <person name="Bino T."/>
            <person name="Nishimoto Y."/>
            <person name="Shigenobu S."/>
            <person name="Kawaguchi M."/>
        </authorList>
    </citation>
    <scope>NUCLEOTIDE SEQUENCE</scope>
    <source>
        <strain evidence="2">HR1</strain>
    </source>
</reference>
<dbReference type="Proteomes" id="UP000615446">
    <property type="component" value="Unassembled WGS sequence"/>
</dbReference>
<dbReference type="GO" id="GO:0005634">
    <property type="term" value="C:nucleus"/>
    <property type="evidence" value="ECO:0007669"/>
    <property type="project" value="UniProtKB-ARBA"/>
</dbReference>
<proteinExistence type="predicted"/>
<evidence type="ECO:0000313" key="3">
    <source>
        <dbReference type="Proteomes" id="UP000615446"/>
    </source>
</evidence>
<protein>
    <submittedName>
        <fullName evidence="2">Uncharacterized protein LOC114967080</fullName>
    </submittedName>
</protein>
<dbReference type="Pfam" id="PF24764">
    <property type="entry name" value="rva_4"/>
    <property type="match status" value="1"/>
</dbReference>
<dbReference type="PANTHER" id="PTHR46791:SF5">
    <property type="entry name" value="CLR5 DOMAIN-CONTAINING PROTEIN-RELATED"/>
    <property type="match status" value="1"/>
</dbReference>
<dbReference type="AlphaFoldDB" id="A0A8H3LRP8"/>
<evidence type="ECO:0000313" key="2">
    <source>
        <dbReference type="EMBL" id="GES90946.1"/>
    </source>
</evidence>
<dbReference type="GO" id="GO:0015074">
    <property type="term" value="P:DNA integration"/>
    <property type="evidence" value="ECO:0007669"/>
    <property type="project" value="InterPro"/>
</dbReference>
<sequence>MSATPLLQQRFEEQAEQYILNANNVLERGDDINAIELQIERLTILVSMYYHVQQYYDQETFQTKLNMINFLKRRLEQRIEFLNQDTSISRNFVQKQFTGGRAKKIINESAIKLLRQQGYSWSKIGKTFGCSTSTIMRRKYENNIPDTIPPYSNLTNDELDEIIKLIKRENNFFGLQMIMGSLRSKGYRIPRQRVKESIRRIDAMGLVMRWSSIIPRRVYHVAGPNALWHLDGNHKLIRWKFVIHAAIDGYSRLITFIQCSGNNKASTVFQYFKEGIDNFGVPSRVRADRGGENVLVKQFMNEYRGEGRGSFIAGRSVHNQRIERLWVDLLKDVIKTYTPIFIYLEDKHGMDINNSFYLFCLHYVFLPRINQTLSQWKTSWNNHRIRTASNQTPLQMYIKGMIESGFRGMEDESINPNEYGIDWQGPTPNENDSDSTVIVNEVYNVLTQNQMNMLRAMVNPLELDEEGYGINVYRKTINVVAQILRNQ</sequence>
<accession>A0A8H3LRP8</accession>
<dbReference type="InterPro" id="IPR012337">
    <property type="entry name" value="RNaseH-like_sf"/>
</dbReference>
<dbReference type="SUPFAM" id="SSF53098">
    <property type="entry name" value="Ribonuclease H-like"/>
    <property type="match status" value="1"/>
</dbReference>
<organism evidence="2 3">
    <name type="scientific">Rhizophagus clarus</name>
    <dbReference type="NCBI Taxonomy" id="94130"/>
    <lineage>
        <taxon>Eukaryota</taxon>
        <taxon>Fungi</taxon>
        <taxon>Fungi incertae sedis</taxon>
        <taxon>Mucoromycota</taxon>
        <taxon>Glomeromycotina</taxon>
        <taxon>Glomeromycetes</taxon>
        <taxon>Glomerales</taxon>
        <taxon>Glomeraceae</taxon>
        <taxon>Rhizophagus</taxon>
    </lineage>
</organism>
<evidence type="ECO:0000259" key="1">
    <source>
        <dbReference type="PROSITE" id="PS50994"/>
    </source>
</evidence>
<dbReference type="PROSITE" id="PS50994">
    <property type="entry name" value="INTEGRASE"/>
    <property type="match status" value="1"/>
</dbReference>
<dbReference type="PANTHER" id="PTHR46791">
    <property type="entry name" value="EXPRESSED PROTEIN"/>
    <property type="match status" value="1"/>
</dbReference>
<dbReference type="InterPro" id="IPR058913">
    <property type="entry name" value="Integrase_dom_put"/>
</dbReference>
<gene>
    <name evidence="2" type="ORF">RCL2_001777700</name>
</gene>
<name>A0A8H3LRP8_9GLOM</name>
<dbReference type="InterPro" id="IPR001584">
    <property type="entry name" value="Integrase_cat-core"/>
</dbReference>
<feature type="domain" description="Integrase catalytic" evidence="1">
    <location>
        <begin position="220"/>
        <end position="401"/>
    </location>
</feature>
<comment type="caution">
    <text evidence="2">The sequence shown here is derived from an EMBL/GenBank/DDBJ whole genome shotgun (WGS) entry which is preliminary data.</text>
</comment>